<reference evidence="4" key="1">
    <citation type="submission" date="2019-02" db="EMBL/GenBank/DDBJ databases">
        <authorList>
            <person name="Gruber-Vodicka R. H."/>
            <person name="Seah K. B. B."/>
        </authorList>
    </citation>
    <scope>NUCLEOTIDE SEQUENCE</scope>
    <source>
        <strain evidence="4">BECK_BZ163</strain>
        <strain evidence="5">BECK_BZ164</strain>
        <strain evidence="3">BECK_BZ165</strain>
    </source>
</reference>
<evidence type="ECO:0000313" key="3">
    <source>
        <dbReference type="EMBL" id="VFJ48430.1"/>
    </source>
</evidence>
<keyword evidence="2" id="KW-0560">Oxidoreductase</keyword>
<dbReference type="InterPro" id="IPR036291">
    <property type="entry name" value="NAD(P)-bd_dom_sf"/>
</dbReference>
<protein>
    <submittedName>
        <fullName evidence="4">Glucose 1-dehydrogenase/3-oxoacyl-[acyl-carrier protein] reductase/pteridine reductase</fullName>
    </submittedName>
</protein>
<comment type="similarity">
    <text evidence="1">Belongs to the short-chain dehydrogenases/reductases (SDR) family.</text>
</comment>
<dbReference type="EMBL" id="CAADEZ010000080">
    <property type="protein sequence ID" value="VFJ50123.1"/>
    <property type="molecule type" value="Genomic_DNA"/>
</dbReference>
<dbReference type="PANTHER" id="PTHR43639">
    <property type="entry name" value="OXIDOREDUCTASE, SHORT-CHAIN DEHYDROGENASE/REDUCTASE FAMILY (AFU_ORTHOLOGUE AFUA_5G02870)"/>
    <property type="match status" value="1"/>
</dbReference>
<proteinExistence type="inferred from homology"/>
<dbReference type="AlphaFoldDB" id="A0A450SCI6"/>
<dbReference type="PRINTS" id="PR00080">
    <property type="entry name" value="SDRFAMILY"/>
</dbReference>
<dbReference type="SUPFAM" id="SSF51735">
    <property type="entry name" value="NAD(P)-binding Rossmann-fold domains"/>
    <property type="match status" value="1"/>
</dbReference>
<evidence type="ECO:0000313" key="4">
    <source>
        <dbReference type="EMBL" id="VFJ50123.1"/>
    </source>
</evidence>
<dbReference type="EMBL" id="CAADFL010000059">
    <property type="protein sequence ID" value="VFK08091.1"/>
    <property type="molecule type" value="Genomic_DNA"/>
</dbReference>
<dbReference type="Gene3D" id="3.40.50.720">
    <property type="entry name" value="NAD(P)-binding Rossmann-like Domain"/>
    <property type="match status" value="1"/>
</dbReference>
<evidence type="ECO:0000256" key="1">
    <source>
        <dbReference type="ARBA" id="ARBA00006484"/>
    </source>
</evidence>
<dbReference type="CDD" id="cd05233">
    <property type="entry name" value="SDR_c"/>
    <property type="match status" value="1"/>
</dbReference>
<accession>A0A450SCI6</accession>
<dbReference type="EMBL" id="CAADFA010000059">
    <property type="protein sequence ID" value="VFJ48430.1"/>
    <property type="molecule type" value="Genomic_DNA"/>
</dbReference>
<name>A0A450SCI6_9GAMM</name>
<dbReference type="InterPro" id="IPR002347">
    <property type="entry name" value="SDR_fam"/>
</dbReference>
<evidence type="ECO:0000256" key="2">
    <source>
        <dbReference type="ARBA" id="ARBA00023002"/>
    </source>
</evidence>
<evidence type="ECO:0000313" key="5">
    <source>
        <dbReference type="EMBL" id="VFK08091.1"/>
    </source>
</evidence>
<gene>
    <name evidence="4" type="ORF">BECKFM1743A_GA0114220_100805</name>
    <name evidence="5" type="ORF">BECKFM1743B_GA0114221_100598</name>
    <name evidence="3" type="ORF">BECKFM1743C_GA0114222_100598</name>
</gene>
<sequence>MSPKEGKKTAVVTASSAAIGQAISLMLSRRGYDLALQYFNSESVAQTLKQRVENNGVRVKLLRGDLCKEGTAQRMIEETIDTFGRIDLQINTLGPFAHGGILETTPRAWRNDIDLNLNAAFDMIHYAKDHLIQSQGHIINFAYAGVEHLRSREDSGGFCAAKVGLVVLTKSLATSLARFGVRVNMVCPGFIDDGEASYPEERRQALMATIPFARMGHIDEIVDVVRWLADESPPYVTSALIPVSGAWEY</sequence>
<dbReference type="GO" id="GO:0016491">
    <property type="term" value="F:oxidoreductase activity"/>
    <property type="evidence" value="ECO:0007669"/>
    <property type="project" value="UniProtKB-KW"/>
</dbReference>
<dbReference type="PANTHER" id="PTHR43639:SF1">
    <property type="entry name" value="SHORT-CHAIN DEHYDROGENASE_REDUCTASE FAMILY PROTEIN"/>
    <property type="match status" value="1"/>
</dbReference>
<organism evidence="4">
    <name type="scientific">Candidatus Kentrum sp. FM</name>
    <dbReference type="NCBI Taxonomy" id="2126340"/>
    <lineage>
        <taxon>Bacteria</taxon>
        <taxon>Pseudomonadati</taxon>
        <taxon>Pseudomonadota</taxon>
        <taxon>Gammaproteobacteria</taxon>
        <taxon>Candidatus Kentrum</taxon>
    </lineage>
</organism>
<dbReference type="PRINTS" id="PR00081">
    <property type="entry name" value="GDHRDH"/>
</dbReference>
<dbReference type="Pfam" id="PF13561">
    <property type="entry name" value="adh_short_C2"/>
    <property type="match status" value="1"/>
</dbReference>